<dbReference type="GO" id="GO:0006354">
    <property type="term" value="P:DNA-templated transcription elongation"/>
    <property type="evidence" value="ECO:0007669"/>
    <property type="project" value="InterPro"/>
</dbReference>
<dbReference type="Pfam" id="PF02357">
    <property type="entry name" value="NusG"/>
    <property type="match status" value="1"/>
</dbReference>
<evidence type="ECO:0000256" key="3">
    <source>
        <dbReference type="ARBA" id="ARBA00023163"/>
    </source>
</evidence>
<dbReference type="InterPro" id="IPR047663">
    <property type="entry name" value="Transcription_antiterm_LoaP"/>
</dbReference>
<protein>
    <submittedName>
        <fullName evidence="5">NGN protein</fullName>
    </submittedName>
</protein>
<dbReference type="NCBIfam" id="NF033641">
    <property type="entry name" value="antiterm_LoaP"/>
    <property type="match status" value="1"/>
</dbReference>
<keyword evidence="3" id="KW-0804">Transcription</keyword>
<dbReference type="SMART" id="SM00738">
    <property type="entry name" value="NGN"/>
    <property type="match status" value="1"/>
</dbReference>
<dbReference type="CDD" id="cd08000">
    <property type="entry name" value="NGN"/>
    <property type="match status" value="1"/>
</dbReference>
<dbReference type="SUPFAM" id="SSF82679">
    <property type="entry name" value="N-utilization substance G protein NusG, N-terminal domain"/>
    <property type="match status" value="1"/>
</dbReference>
<name>A0A8S5PNL3_9CAUD</name>
<sequence>MRMDNWYVLHVRTGHELPVAEAARGLSGVAAFTPIETIYERHGGEFRELQRLLYPGYVFVQTERLHAQRYYEFKRIDGVIRLLGLADGDIPRSVPEAEMQELLGMMDDQYVIGISHGVHDGNGKIKITGGPLANLQGRIVKVDTRQRRAVVRLSLMGQPQTVSVALTTSNPAEPEAE</sequence>
<dbReference type="Gene3D" id="3.30.70.940">
    <property type="entry name" value="NusG, N-terminal domain"/>
    <property type="match status" value="1"/>
</dbReference>
<evidence type="ECO:0000256" key="1">
    <source>
        <dbReference type="ARBA" id="ARBA00022814"/>
    </source>
</evidence>
<feature type="domain" description="NusG-like N-terminal" evidence="4">
    <location>
        <begin position="3"/>
        <end position="106"/>
    </location>
</feature>
<keyword evidence="1" id="KW-0889">Transcription antitermination</keyword>
<accession>A0A8S5PNL3</accession>
<dbReference type="GO" id="GO:0031564">
    <property type="term" value="P:transcription antitermination"/>
    <property type="evidence" value="ECO:0007669"/>
    <property type="project" value="UniProtKB-KW"/>
</dbReference>
<dbReference type="InterPro" id="IPR036735">
    <property type="entry name" value="NGN_dom_sf"/>
</dbReference>
<dbReference type="PANTHER" id="PTHR30265">
    <property type="entry name" value="RHO-INTERACTING TRANSCRIPTION TERMINATION FACTOR NUSG"/>
    <property type="match status" value="1"/>
</dbReference>
<evidence type="ECO:0000313" key="5">
    <source>
        <dbReference type="EMBL" id="DAE08694.1"/>
    </source>
</evidence>
<dbReference type="SUPFAM" id="SSF50104">
    <property type="entry name" value="Translation proteins SH3-like domain"/>
    <property type="match status" value="1"/>
</dbReference>
<dbReference type="InterPro" id="IPR001062">
    <property type="entry name" value="Transcrpt_antiterm_NusG"/>
</dbReference>
<dbReference type="InterPro" id="IPR043425">
    <property type="entry name" value="NusG-like"/>
</dbReference>
<proteinExistence type="predicted"/>
<dbReference type="GO" id="GO:0032784">
    <property type="term" value="P:regulation of DNA-templated transcription elongation"/>
    <property type="evidence" value="ECO:0007669"/>
    <property type="project" value="InterPro"/>
</dbReference>
<dbReference type="PANTHER" id="PTHR30265:SF4">
    <property type="entry name" value="KOW MOTIF FAMILY PROTEIN, EXPRESSED"/>
    <property type="match status" value="1"/>
</dbReference>
<evidence type="ECO:0000256" key="2">
    <source>
        <dbReference type="ARBA" id="ARBA00023015"/>
    </source>
</evidence>
<dbReference type="PRINTS" id="PR00338">
    <property type="entry name" value="NUSGTNSCPFCT"/>
</dbReference>
<evidence type="ECO:0000259" key="4">
    <source>
        <dbReference type="SMART" id="SM00738"/>
    </source>
</evidence>
<organism evidence="5">
    <name type="scientific">Siphoviridae sp. ct3lF2</name>
    <dbReference type="NCBI Taxonomy" id="2825324"/>
    <lineage>
        <taxon>Viruses</taxon>
        <taxon>Duplodnaviria</taxon>
        <taxon>Heunggongvirae</taxon>
        <taxon>Uroviricota</taxon>
        <taxon>Caudoviricetes</taxon>
    </lineage>
</organism>
<dbReference type="EMBL" id="BK015473">
    <property type="protein sequence ID" value="DAE08694.1"/>
    <property type="molecule type" value="Genomic_DNA"/>
</dbReference>
<dbReference type="InterPro" id="IPR014722">
    <property type="entry name" value="Rib_uL2_dom2"/>
</dbReference>
<keyword evidence="2" id="KW-0805">Transcription regulation</keyword>
<dbReference type="InterPro" id="IPR006645">
    <property type="entry name" value="NGN-like_dom"/>
</dbReference>
<reference evidence="5" key="1">
    <citation type="journal article" date="2021" name="Proc. Natl. Acad. Sci. U.S.A.">
        <title>A Catalog of Tens of Thousands of Viruses from Human Metagenomes Reveals Hidden Associations with Chronic Diseases.</title>
        <authorList>
            <person name="Tisza M.J."/>
            <person name="Buck C.B."/>
        </authorList>
    </citation>
    <scope>NUCLEOTIDE SEQUENCE</scope>
    <source>
        <strain evidence="5">Ct3lF2</strain>
    </source>
</reference>
<dbReference type="Gene3D" id="2.30.30.30">
    <property type="match status" value="1"/>
</dbReference>
<dbReference type="InterPro" id="IPR008991">
    <property type="entry name" value="Translation_prot_SH3-like_sf"/>
</dbReference>